<dbReference type="Proteomes" id="UP000008204">
    <property type="component" value="Chromosome"/>
</dbReference>
<dbReference type="EMBL" id="CP001287">
    <property type="protein sequence ID" value="ACK64819.1"/>
    <property type="molecule type" value="Genomic_DNA"/>
</dbReference>
<dbReference type="eggNOG" id="ENOG50320WA">
    <property type="taxonomic scope" value="Bacteria"/>
</dbReference>
<dbReference type="KEGG" id="cyp:PCC8801_0735"/>
<proteinExistence type="predicted"/>
<keyword evidence="2" id="KW-1185">Reference proteome</keyword>
<organism evidence="1 2">
    <name type="scientific">Rippkaea orientalis (strain PCC 8801 / RF-1)</name>
    <name type="common">Cyanothece sp. (strain PCC 8801)</name>
    <dbReference type="NCBI Taxonomy" id="41431"/>
    <lineage>
        <taxon>Bacteria</taxon>
        <taxon>Bacillati</taxon>
        <taxon>Cyanobacteriota</taxon>
        <taxon>Cyanophyceae</taxon>
        <taxon>Oscillatoriophycideae</taxon>
        <taxon>Chroococcales</taxon>
        <taxon>Aphanothecaceae</taxon>
        <taxon>Rippkaea</taxon>
        <taxon>Rippkaea orientalis</taxon>
    </lineage>
</organism>
<protein>
    <submittedName>
        <fullName evidence="1">Uncharacterized protein</fullName>
    </submittedName>
</protein>
<dbReference type="OrthoDB" id="582671at2"/>
<gene>
    <name evidence="1" type="ordered locus">PCC8801_0735</name>
</gene>
<dbReference type="RefSeq" id="WP_012594095.1">
    <property type="nucleotide sequence ID" value="NC_011726.1"/>
</dbReference>
<dbReference type="HOGENOM" id="CLU_179148_0_0_3"/>
<evidence type="ECO:0000313" key="1">
    <source>
        <dbReference type="EMBL" id="ACK64819.1"/>
    </source>
</evidence>
<sequence>MKALTVHIELQAIVYQIDLETAHEYLELNIARNTGLISSDEYAETVWMITASVADNEEQWRQHQLFSQLVTTLVNEYYLTFIVLE</sequence>
<evidence type="ECO:0000313" key="2">
    <source>
        <dbReference type="Proteomes" id="UP000008204"/>
    </source>
</evidence>
<reference evidence="2" key="1">
    <citation type="journal article" date="2011" name="MBio">
        <title>Novel metabolic attributes of the genus Cyanothece, comprising a group of unicellular nitrogen-fixing Cyanobacteria.</title>
        <authorList>
            <person name="Bandyopadhyay A."/>
            <person name="Elvitigala T."/>
            <person name="Welsh E."/>
            <person name="Stockel J."/>
            <person name="Liberton M."/>
            <person name="Min H."/>
            <person name="Sherman L.A."/>
            <person name="Pakrasi H.B."/>
        </authorList>
    </citation>
    <scope>NUCLEOTIDE SEQUENCE [LARGE SCALE GENOMIC DNA]</scope>
    <source>
        <strain evidence="2">PCC 8801</strain>
    </source>
</reference>
<name>B7JXR2_RIPO1</name>
<dbReference type="STRING" id="41431.PCC8801_0735"/>
<dbReference type="AlphaFoldDB" id="B7JXR2"/>
<accession>B7JXR2</accession>